<feature type="domain" description="Bro-N" evidence="1">
    <location>
        <begin position="9"/>
        <end position="117"/>
    </location>
</feature>
<organism evidence="2 3">
    <name type="scientific">Clostridium disporicum</name>
    <dbReference type="NCBI Taxonomy" id="84024"/>
    <lineage>
        <taxon>Bacteria</taxon>
        <taxon>Bacillati</taxon>
        <taxon>Bacillota</taxon>
        <taxon>Clostridia</taxon>
        <taxon>Eubacteriales</taxon>
        <taxon>Clostridiaceae</taxon>
        <taxon>Clostridium</taxon>
    </lineage>
</organism>
<dbReference type="EMBL" id="CYZV01000024">
    <property type="protein sequence ID" value="CUO43020.1"/>
    <property type="molecule type" value="Genomic_DNA"/>
</dbReference>
<dbReference type="SMART" id="SM01040">
    <property type="entry name" value="Bro-N"/>
    <property type="match status" value="1"/>
</dbReference>
<evidence type="ECO:0000259" key="1">
    <source>
        <dbReference type="PROSITE" id="PS51750"/>
    </source>
</evidence>
<evidence type="ECO:0000313" key="3">
    <source>
        <dbReference type="Proteomes" id="UP000095558"/>
    </source>
</evidence>
<gene>
    <name evidence="2" type="ORF">ERS852470_02322</name>
</gene>
<dbReference type="InterPro" id="IPR005039">
    <property type="entry name" value="Ant_C"/>
</dbReference>
<dbReference type="GO" id="GO:0003677">
    <property type="term" value="F:DNA binding"/>
    <property type="evidence" value="ECO:0007669"/>
    <property type="project" value="InterPro"/>
</dbReference>
<dbReference type="RefSeq" id="WP_070098825.1">
    <property type="nucleotide sequence ID" value="NZ_CYYT01000003.1"/>
</dbReference>
<evidence type="ECO:0000313" key="2">
    <source>
        <dbReference type="EMBL" id="CUO43020.1"/>
    </source>
</evidence>
<dbReference type="AlphaFoldDB" id="A0A174F3X7"/>
<dbReference type="Proteomes" id="UP000095558">
    <property type="component" value="Unassembled WGS sequence"/>
</dbReference>
<dbReference type="Pfam" id="PF03374">
    <property type="entry name" value="ANT"/>
    <property type="match status" value="1"/>
</dbReference>
<protein>
    <submittedName>
        <fullName evidence="2">BRO domain protein</fullName>
    </submittedName>
</protein>
<dbReference type="InterPro" id="IPR003497">
    <property type="entry name" value="BRO_N_domain"/>
</dbReference>
<sequence length="238" mass="27649">MENVKYQRKEGVQLFINEELELEVRAIKNEDRSISLNAEDTAIGFGWYQIKNNKKYPKWERVNGFISEFGNSPLVGKDDYIPESLFYLLGMKANNDVAKKFQMWLATEVLPSMRKYGMYATDELLDNPDLLIAAATKLKEERAARLEAEKQRDKLVHQNKLYTTSEIAKELGLSSATKLNNLLSEKKIQYKQNKTWLLYSKYSELGLVSIKQEVLDNGKIIYDRKWTGKGRDFILNLF</sequence>
<dbReference type="PROSITE" id="PS51750">
    <property type="entry name" value="BRO_N"/>
    <property type="match status" value="1"/>
</dbReference>
<reference evidence="2 3" key="1">
    <citation type="submission" date="2015-09" db="EMBL/GenBank/DDBJ databases">
        <authorList>
            <consortium name="Pathogen Informatics"/>
        </authorList>
    </citation>
    <scope>NUCLEOTIDE SEQUENCE [LARGE SCALE GENOMIC DNA]</scope>
    <source>
        <strain evidence="2 3">2789STDY5834855</strain>
    </source>
</reference>
<proteinExistence type="predicted"/>
<accession>A0A174F3X7</accession>
<name>A0A174F3X7_9CLOT</name>